<reference evidence="1 2" key="1">
    <citation type="submission" date="2007-01" db="EMBL/GenBank/DDBJ databases">
        <authorList>
            <person name="Haygood M."/>
            <person name="Podell S."/>
            <person name="Anderson C."/>
            <person name="Hopkinson B."/>
            <person name="Roe K."/>
            <person name="Barbeau K."/>
            <person name="Gaasterland T."/>
            <person name="Ferriera S."/>
            <person name="Johnson J."/>
            <person name="Kravitz S."/>
            <person name="Beeson K."/>
            <person name="Sutton G."/>
            <person name="Rogers Y.-H."/>
            <person name="Friedman R."/>
            <person name="Frazier M."/>
            <person name="Venter J.C."/>
        </authorList>
    </citation>
    <scope>NUCLEOTIDE SEQUENCE [LARGE SCALE GENOMIC DNA]</scope>
    <source>
        <strain evidence="1 2">ATCC 23134</strain>
    </source>
</reference>
<evidence type="ECO:0000313" key="1">
    <source>
        <dbReference type="EMBL" id="EAY27284.1"/>
    </source>
</evidence>
<keyword evidence="2" id="KW-1185">Reference proteome</keyword>
<dbReference type="eggNOG" id="ENOG503321M">
    <property type="taxonomic scope" value="Bacteria"/>
</dbReference>
<protein>
    <submittedName>
        <fullName evidence="1">Uncharacterized protein</fullName>
    </submittedName>
</protein>
<organism evidence="1 2">
    <name type="scientific">Microscilla marina ATCC 23134</name>
    <dbReference type="NCBI Taxonomy" id="313606"/>
    <lineage>
        <taxon>Bacteria</taxon>
        <taxon>Pseudomonadati</taxon>
        <taxon>Bacteroidota</taxon>
        <taxon>Cytophagia</taxon>
        <taxon>Cytophagales</taxon>
        <taxon>Microscillaceae</taxon>
        <taxon>Microscilla</taxon>
    </lineage>
</organism>
<dbReference type="EMBL" id="AAWS01000025">
    <property type="protein sequence ID" value="EAY27284.1"/>
    <property type="molecule type" value="Genomic_DNA"/>
</dbReference>
<comment type="caution">
    <text evidence="1">The sequence shown here is derived from an EMBL/GenBank/DDBJ whole genome shotgun (WGS) entry which is preliminary data.</text>
</comment>
<sequence>MFLYMASFFEQIIKKLLPTQPNTHQPLVTEVLKRSQAQLEKYNEWQSDQQHLALIESIAKAYYLRQQNMKPDLSIHIFESPYANGFAITYDEQHMGKNDLMFLSDYFKDMLLPLEYTLKSAQREITDKATYISTVERYYLKPESKQAMSEGKLINQLYGNLLLENVWVDEKPSYLKVLSTIYADRSFTPALKFDDLVQILFQLNQ</sequence>
<gene>
    <name evidence="1" type="ORF">M23134_06594</name>
</gene>
<dbReference type="Proteomes" id="UP000004095">
    <property type="component" value="Unassembled WGS sequence"/>
</dbReference>
<accession>A1ZQX9</accession>
<dbReference type="AlphaFoldDB" id="A1ZQX9"/>
<name>A1ZQX9_MICM2</name>
<proteinExistence type="predicted"/>
<evidence type="ECO:0000313" key="2">
    <source>
        <dbReference type="Proteomes" id="UP000004095"/>
    </source>
</evidence>